<dbReference type="HOGENOM" id="CLU_3376395_0_0_11"/>
<keyword evidence="2" id="KW-1185">Reference proteome</keyword>
<organism evidence="1 2">
    <name type="scientific">Streptosporangium roseum (strain ATCC 12428 / DSM 43021 / JCM 3005 / KCTC 9067 / NCIMB 10171 / NRRL 2505 / NI 9100)</name>
    <dbReference type="NCBI Taxonomy" id="479432"/>
    <lineage>
        <taxon>Bacteria</taxon>
        <taxon>Bacillati</taxon>
        <taxon>Actinomycetota</taxon>
        <taxon>Actinomycetes</taxon>
        <taxon>Streptosporangiales</taxon>
        <taxon>Streptosporangiaceae</taxon>
        <taxon>Streptosporangium</taxon>
    </lineage>
</organism>
<dbReference type="AlphaFoldDB" id="D2AZ75"/>
<sequence>MVKEAEDAEGNLEVWFDPESEDTSYIVSASTWPC</sequence>
<dbReference type="STRING" id="479432.Sros_0219"/>
<evidence type="ECO:0000313" key="1">
    <source>
        <dbReference type="EMBL" id="ACZ83260.1"/>
    </source>
</evidence>
<name>D2AZ75_STRRD</name>
<dbReference type="Proteomes" id="UP000002029">
    <property type="component" value="Chromosome"/>
</dbReference>
<dbReference type="EMBL" id="CP001814">
    <property type="protein sequence ID" value="ACZ83260.1"/>
    <property type="molecule type" value="Genomic_DNA"/>
</dbReference>
<reference evidence="1 2" key="1">
    <citation type="journal article" date="2010" name="Stand. Genomic Sci.">
        <title>Complete genome sequence of Streptosporangium roseum type strain (NI 9100).</title>
        <authorList>
            <person name="Nolan M."/>
            <person name="Sikorski J."/>
            <person name="Jando M."/>
            <person name="Lucas S."/>
            <person name="Lapidus A."/>
            <person name="Glavina Del Rio T."/>
            <person name="Chen F."/>
            <person name="Tice H."/>
            <person name="Pitluck S."/>
            <person name="Cheng J.F."/>
            <person name="Chertkov O."/>
            <person name="Sims D."/>
            <person name="Meincke L."/>
            <person name="Brettin T."/>
            <person name="Han C."/>
            <person name="Detter J.C."/>
            <person name="Bruce D."/>
            <person name="Goodwin L."/>
            <person name="Land M."/>
            <person name="Hauser L."/>
            <person name="Chang Y.J."/>
            <person name="Jeffries C.D."/>
            <person name="Ivanova N."/>
            <person name="Mavromatis K."/>
            <person name="Mikhailova N."/>
            <person name="Chen A."/>
            <person name="Palaniappan K."/>
            <person name="Chain P."/>
            <person name="Rohde M."/>
            <person name="Goker M."/>
            <person name="Bristow J."/>
            <person name="Eisen J.A."/>
            <person name="Markowitz V."/>
            <person name="Hugenholtz P."/>
            <person name="Kyrpides N.C."/>
            <person name="Klenk H.P."/>
        </authorList>
    </citation>
    <scope>NUCLEOTIDE SEQUENCE [LARGE SCALE GENOMIC DNA]</scope>
    <source>
        <strain evidence="2">ATCC 12428 / DSM 43021 / JCM 3005 / NI 9100</strain>
    </source>
</reference>
<gene>
    <name evidence="1" type="ordered locus">Sros_0219</name>
</gene>
<protein>
    <submittedName>
        <fullName evidence="1">Uncharacterized protein</fullName>
    </submittedName>
</protein>
<proteinExistence type="predicted"/>
<evidence type="ECO:0000313" key="2">
    <source>
        <dbReference type="Proteomes" id="UP000002029"/>
    </source>
</evidence>
<dbReference type="KEGG" id="sro:Sros_0219"/>
<accession>D2AZ75</accession>